<evidence type="ECO:0000256" key="8">
    <source>
        <dbReference type="ARBA" id="ARBA00022884"/>
    </source>
</evidence>
<dbReference type="InterPro" id="IPR013087">
    <property type="entry name" value="Znf_C2H2_type"/>
</dbReference>
<evidence type="ECO:0000256" key="2">
    <source>
        <dbReference type="ARBA" id="ARBA00022517"/>
    </source>
</evidence>
<proteinExistence type="inferred from homology"/>
<comment type="caution">
    <text evidence="14">The sequence shown here is derived from an EMBL/GenBank/DDBJ whole genome shotgun (WGS) entry which is preliminary data.</text>
</comment>
<keyword evidence="9 10" id="KW-0342">GTP-binding</keyword>
<evidence type="ECO:0000259" key="13">
    <source>
        <dbReference type="PROSITE" id="PS51721"/>
    </source>
</evidence>
<keyword evidence="3 10" id="KW-0479">Metal-binding</keyword>
<evidence type="ECO:0000313" key="14">
    <source>
        <dbReference type="EMBL" id="MEQ3362910.1"/>
    </source>
</evidence>
<dbReference type="SUPFAM" id="SSF52540">
    <property type="entry name" value="P-loop containing nucleoside triphosphate hydrolases"/>
    <property type="match status" value="1"/>
</dbReference>
<evidence type="ECO:0000256" key="9">
    <source>
        <dbReference type="ARBA" id="ARBA00023134"/>
    </source>
</evidence>
<dbReference type="InterPro" id="IPR010914">
    <property type="entry name" value="RsgA_GTPase_dom"/>
</dbReference>
<feature type="binding site" evidence="10">
    <location>
        <position position="247"/>
    </location>
    <ligand>
        <name>Zn(2+)</name>
        <dbReference type="ChEBI" id="CHEBI:29105"/>
    </ligand>
</feature>
<comment type="function">
    <text evidence="10">One of several proteins that assist in the late maturation steps of the functional core of the 30S ribosomal subunit. Helps release RbfA from mature subunits. May play a role in the assembly of ribosomal proteins into the subunit. Circularly permuted GTPase that catalyzes slow GTP hydrolysis, GTPase activity is stimulated by the 30S ribosomal subunit.</text>
</comment>
<evidence type="ECO:0000256" key="11">
    <source>
        <dbReference type="SAM" id="MobiDB-lite"/>
    </source>
</evidence>
<dbReference type="RefSeq" id="WP_349227399.1">
    <property type="nucleotide sequence ID" value="NZ_JBBNOP010000005.1"/>
</dbReference>
<evidence type="ECO:0000259" key="12">
    <source>
        <dbReference type="PROSITE" id="PS50936"/>
    </source>
</evidence>
<name>A0ABV1JCV9_9ACTN</name>
<dbReference type="Gene3D" id="1.10.40.50">
    <property type="entry name" value="Probable gtpase engc, domain 3"/>
    <property type="match status" value="1"/>
</dbReference>
<dbReference type="Proteomes" id="UP001487305">
    <property type="component" value="Unassembled WGS sequence"/>
</dbReference>
<evidence type="ECO:0000256" key="1">
    <source>
        <dbReference type="ARBA" id="ARBA00022490"/>
    </source>
</evidence>
<gene>
    <name evidence="10 14" type="primary">rsgA</name>
    <name evidence="14" type="ORF">AAA083_07965</name>
</gene>
<dbReference type="Pfam" id="PF03193">
    <property type="entry name" value="RsgA_GTPase"/>
    <property type="match status" value="1"/>
</dbReference>
<dbReference type="CDD" id="cd01854">
    <property type="entry name" value="YjeQ_EngC"/>
    <property type="match status" value="1"/>
</dbReference>
<feature type="domain" description="CP-type G" evidence="13">
    <location>
        <begin position="53"/>
        <end position="211"/>
    </location>
</feature>
<accession>A0ABV1JCV9</accession>
<dbReference type="NCBIfam" id="TIGR00157">
    <property type="entry name" value="ribosome small subunit-dependent GTPase A"/>
    <property type="match status" value="1"/>
</dbReference>
<reference evidence="14 15" key="1">
    <citation type="submission" date="2024-04" db="EMBL/GenBank/DDBJ databases">
        <title>Human intestinal bacterial collection.</title>
        <authorList>
            <person name="Pauvert C."/>
            <person name="Hitch T.C.A."/>
            <person name="Clavel T."/>
        </authorList>
    </citation>
    <scope>NUCLEOTIDE SEQUENCE [LARGE SCALE GENOMIC DNA]</scope>
    <source>
        <strain evidence="14 15">CLA-KB-H42</strain>
    </source>
</reference>
<evidence type="ECO:0000256" key="5">
    <source>
        <dbReference type="ARBA" id="ARBA00022741"/>
    </source>
</evidence>
<organism evidence="14 15">
    <name type="scientific">Raoultibacter massiliensis</name>
    <dbReference type="NCBI Taxonomy" id="1852371"/>
    <lineage>
        <taxon>Bacteria</taxon>
        <taxon>Bacillati</taxon>
        <taxon>Actinomycetota</taxon>
        <taxon>Coriobacteriia</taxon>
        <taxon>Eggerthellales</taxon>
        <taxon>Eggerthellaceae</taxon>
        <taxon>Raoultibacter</taxon>
    </lineage>
</organism>
<feature type="binding site" evidence="10">
    <location>
        <position position="241"/>
    </location>
    <ligand>
        <name>Zn(2+)</name>
        <dbReference type="ChEBI" id="CHEBI:29105"/>
    </ligand>
</feature>
<evidence type="ECO:0000256" key="10">
    <source>
        <dbReference type="HAMAP-Rule" id="MF_01820"/>
    </source>
</evidence>
<feature type="binding site" evidence="10">
    <location>
        <begin position="101"/>
        <end position="104"/>
    </location>
    <ligand>
        <name>GTP</name>
        <dbReference type="ChEBI" id="CHEBI:37565"/>
    </ligand>
</feature>
<feature type="domain" description="EngC GTPase" evidence="12">
    <location>
        <begin position="62"/>
        <end position="209"/>
    </location>
</feature>
<evidence type="ECO:0000313" key="15">
    <source>
        <dbReference type="Proteomes" id="UP001487305"/>
    </source>
</evidence>
<feature type="binding site" evidence="10">
    <location>
        <position position="239"/>
    </location>
    <ligand>
        <name>Zn(2+)</name>
        <dbReference type="ChEBI" id="CHEBI:29105"/>
    </ligand>
</feature>
<dbReference type="EC" id="3.6.1.-" evidence="10"/>
<keyword evidence="8 10" id="KW-0694">RNA-binding</keyword>
<dbReference type="InterPro" id="IPR024439">
    <property type="entry name" value="RNHCP"/>
</dbReference>
<feature type="region of interest" description="Disordered" evidence="11">
    <location>
        <begin position="337"/>
        <end position="356"/>
    </location>
</feature>
<evidence type="ECO:0000256" key="3">
    <source>
        <dbReference type="ARBA" id="ARBA00022723"/>
    </source>
</evidence>
<dbReference type="PANTHER" id="PTHR32120">
    <property type="entry name" value="SMALL RIBOSOMAL SUBUNIT BIOGENESIS GTPASE RSGA"/>
    <property type="match status" value="1"/>
</dbReference>
<dbReference type="HAMAP" id="MF_01820">
    <property type="entry name" value="GTPase_RsgA"/>
    <property type="match status" value="1"/>
</dbReference>
<comment type="subcellular location">
    <subcellularLocation>
        <location evidence="10">Cytoplasm</location>
    </subcellularLocation>
</comment>
<keyword evidence="15" id="KW-1185">Reference proteome</keyword>
<dbReference type="InterPro" id="IPR004881">
    <property type="entry name" value="Ribosome_biogen_GTPase_RsgA"/>
</dbReference>
<evidence type="ECO:0000256" key="6">
    <source>
        <dbReference type="ARBA" id="ARBA00022801"/>
    </source>
</evidence>
<dbReference type="Pfam" id="PF12647">
    <property type="entry name" value="RNHCP"/>
    <property type="match status" value="1"/>
</dbReference>
<keyword evidence="4 10" id="KW-0699">rRNA-binding</keyword>
<comment type="cofactor">
    <cofactor evidence="10">
        <name>Zn(2+)</name>
        <dbReference type="ChEBI" id="CHEBI:29105"/>
    </cofactor>
    <text evidence="10">Binds 1 zinc ion per subunit.</text>
</comment>
<dbReference type="EMBL" id="JBBNOP010000005">
    <property type="protein sequence ID" value="MEQ3362910.1"/>
    <property type="molecule type" value="Genomic_DNA"/>
</dbReference>
<keyword evidence="2 10" id="KW-0690">Ribosome biogenesis</keyword>
<dbReference type="InterPro" id="IPR027417">
    <property type="entry name" value="P-loop_NTPase"/>
</dbReference>
<protein>
    <recommendedName>
        <fullName evidence="10">Small ribosomal subunit biogenesis GTPase RsgA</fullName>
        <ecNumber evidence="10">3.6.1.-</ecNumber>
    </recommendedName>
</protein>
<comment type="subunit">
    <text evidence="10">Monomer. Associates with 30S ribosomal subunit, binds 16S rRNA.</text>
</comment>
<keyword evidence="6 10" id="KW-0378">Hydrolase</keyword>
<keyword evidence="1 10" id="KW-0963">Cytoplasm</keyword>
<evidence type="ECO:0000256" key="7">
    <source>
        <dbReference type="ARBA" id="ARBA00022833"/>
    </source>
</evidence>
<dbReference type="Gene3D" id="3.40.50.300">
    <property type="entry name" value="P-loop containing nucleotide triphosphate hydrolases"/>
    <property type="match status" value="1"/>
</dbReference>
<dbReference type="PROSITE" id="PS00028">
    <property type="entry name" value="ZINC_FINGER_C2H2_1"/>
    <property type="match status" value="1"/>
</dbReference>
<feature type="binding site" evidence="10">
    <location>
        <begin position="153"/>
        <end position="161"/>
    </location>
    <ligand>
        <name>GTP</name>
        <dbReference type="ChEBI" id="CHEBI:37565"/>
    </ligand>
</feature>
<dbReference type="PROSITE" id="PS50936">
    <property type="entry name" value="ENGC_GTPASE"/>
    <property type="match status" value="1"/>
</dbReference>
<keyword evidence="5 10" id="KW-0547">Nucleotide-binding</keyword>
<sequence>MARLKRGAYRASESCHPTVGDFVMIDWVKDGESRIRETLPRSTFFARRDPSSSGHAEQAVAANFDYVFVMQALDGDFNERRLERYLTLSWQSGAVPVVVLTKADCAEDVSTCIQIAESVAFGVDVRAISAKTGMGLSELDRYLEPGKTIVLLGSSGVGKSSLVNALSGDDLMAVGEVRESDGRGRHTTSHRQLTLLEGGAMLIDTPGMRELGMWNADEGLSQGFSDVEAYFGKCRFSDCRHEGEPGCAIAEAIREGELAPERWESYLKLKIETRLADDKEGFLRDKRQWEKNLSKLVRQMKQVDREAMQTGRTPMRLGRLAEQGDRALVGIERDAVRDGRPPHAHSAAKADRAARRGRPDYRHEACIESFTCSVCGSVVVPEDAGSEHRNHCPHCLSSVHVDNRPGDRASLCRGVMEPIGVWVRKNGEWAILHRCASCGKIASNRIAADDNAMLLMSIATKPLANPPFPLWDMGAATASG</sequence>
<feature type="binding site" evidence="10">
    <location>
        <position position="234"/>
    </location>
    <ligand>
        <name>Zn(2+)</name>
        <dbReference type="ChEBI" id="CHEBI:29105"/>
    </ligand>
</feature>
<dbReference type="PROSITE" id="PS51721">
    <property type="entry name" value="G_CP"/>
    <property type="match status" value="1"/>
</dbReference>
<comment type="similarity">
    <text evidence="10">Belongs to the TRAFAC class YlqF/YawG GTPase family. RsgA subfamily.</text>
</comment>
<dbReference type="PANTHER" id="PTHR32120:SF10">
    <property type="entry name" value="SMALL RIBOSOMAL SUBUNIT BIOGENESIS GTPASE RSGA"/>
    <property type="match status" value="1"/>
</dbReference>
<dbReference type="InterPro" id="IPR030378">
    <property type="entry name" value="G_CP_dom"/>
</dbReference>
<evidence type="ECO:0000256" key="4">
    <source>
        <dbReference type="ARBA" id="ARBA00022730"/>
    </source>
</evidence>
<keyword evidence="7 10" id="KW-0862">Zinc</keyword>